<feature type="compositionally biased region" description="Basic residues" evidence="1">
    <location>
        <begin position="115"/>
        <end position="132"/>
    </location>
</feature>
<accession>A0A0D2Q7E1</accession>
<evidence type="ECO:0000256" key="1">
    <source>
        <dbReference type="SAM" id="MobiDB-lite"/>
    </source>
</evidence>
<sequence>MLVSLHEPSPNFAHPTLCHIPPCACPGRTSSSCRTIRTVICAHPAADPPTPPSITAYSRGLRATARGRIAFRIALLVPSVPSPAAARRRPAHPHPSHPTVRPHTSPSHRALPQPPRRRPRAHRTPHRTRARQ</sequence>
<reference evidence="3" key="1">
    <citation type="submission" date="2014-04" db="EMBL/GenBank/DDBJ databases">
        <title>Evolutionary Origins and Diversification of the Mycorrhizal Mutualists.</title>
        <authorList>
            <consortium name="DOE Joint Genome Institute"/>
            <consortium name="Mycorrhizal Genomics Consortium"/>
            <person name="Kohler A."/>
            <person name="Kuo A."/>
            <person name="Nagy L.G."/>
            <person name="Floudas D."/>
            <person name="Copeland A."/>
            <person name="Barry K.W."/>
            <person name="Cichocki N."/>
            <person name="Veneault-Fourrey C."/>
            <person name="LaButti K."/>
            <person name="Lindquist E.A."/>
            <person name="Lipzen A."/>
            <person name="Lundell T."/>
            <person name="Morin E."/>
            <person name="Murat C."/>
            <person name="Riley R."/>
            <person name="Ohm R."/>
            <person name="Sun H."/>
            <person name="Tunlid A."/>
            <person name="Henrissat B."/>
            <person name="Grigoriev I.V."/>
            <person name="Hibbett D.S."/>
            <person name="Martin F."/>
        </authorList>
    </citation>
    <scope>NUCLEOTIDE SEQUENCE [LARGE SCALE GENOMIC DNA]</scope>
    <source>
        <strain evidence="3">FD-334 SS-4</strain>
    </source>
</reference>
<evidence type="ECO:0000313" key="3">
    <source>
        <dbReference type="Proteomes" id="UP000054270"/>
    </source>
</evidence>
<keyword evidence="3" id="KW-1185">Reference proteome</keyword>
<feature type="region of interest" description="Disordered" evidence="1">
    <location>
        <begin position="82"/>
        <end position="132"/>
    </location>
</feature>
<evidence type="ECO:0000313" key="2">
    <source>
        <dbReference type="EMBL" id="KJA27650.1"/>
    </source>
</evidence>
<proteinExistence type="predicted"/>
<organism evidence="2 3">
    <name type="scientific">Hypholoma sublateritium (strain FD-334 SS-4)</name>
    <dbReference type="NCBI Taxonomy" id="945553"/>
    <lineage>
        <taxon>Eukaryota</taxon>
        <taxon>Fungi</taxon>
        <taxon>Dikarya</taxon>
        <taxon>Basidiomycota</taxon>
        <taxon>Agaricomycotina</taxon>
        <taxon>Agaricomycetes</taxon>
        <taxon>Agaricomycetidae</taxon>
        <taxon>Agaricales</taxon>
        <taxon>Agaricineae</taxon>
        <taxon>Strophariaceae</taxon>
        <taxon>Hypholoma</taxon>
    </lineage>
</organism>
<protein>
    <submittedName>
        <fullName evidence="2">Uncharacterized protein</fullName>
    </submittedName>
</protein>
<dbReference type="Proteomes" id="UP000054270">
    <property type="component" value="Unassembled WGS sequence"/>
</dbReference>
<feature type="compositionally biased region" description="Basic residues" evidence="1">
    <location>
        <begin position="86"/>
        <end position="95"/>
    </location>
</feature>
<dbReference type="EMBL" id="KN817523">
    <property type="protein sequence ID" value="KJA27650.1"/>
    <property type="molecule type" value="Genomic_DNA"/>
</dbReference>
<name>A0A0D2Q7E1_HYPSF</name>
<gene>
    <name evidence="2" type="ORF">HYPSUDRAFT_34762</name>
</gene>
<dbReference type="AlphaFoldDB" id="A0A0D2Q7E1"/>